<accession>A0A1Y6G5G6</accession>
<dbReference type="SUPFAM" id="SSF55073">
    <property type="entry name" value="Nucleotide cyclase"/>
    <property type="match status" value="1"/>
</dbReference>
<dbReference type="Gene3D" id="3.30.70.270">
    <property type="match status" value="1"/>
</dbReference>
<dbReference type="InterPro" id="IPR000700">
    <property type="entry name" value="PAS-assoc_C"/>
</dbReference>
<dbReference type="AlphaFoldDB" id="A0A1Y6G5G6"/>
<keyword evidence="5" id="KW-1185">Reference proteome</keyword>
<sequence>MPDDLAMGTSSSAAQTSDAVRFGRTMQSISKVLDLAPVPMLLLERGGTVVFCNRAARALVGVSVDAAAPEELGSYFQSGDGLAVSLQCDRLWRGEASSFRGEQRVQHSDGAPIWVLLDAQLVEGEAGGEPCIILQLTDIELQKQAEAALIYSERRWNSALESARQGVWDYDMRRDHMYYSKMWRTMRHIPEDEEIGAKHDSEWYDRMHPDDVPRMREIARRQGQGEQGFDILEYREKTRQGDYVWILSRGGPIEWDEHGTVLRAVGTDTDITHIKTIELELAAEKERLRVTLESIADGMIAADATGHIEFMNRTAEQLTGVTAVEARGKPVRDVFRLRSERSGDVLDCPVWSCFEKQGVIRVDDDGILFGQDGEQRDVRCTAAPVMTADGVLAGAVLVFQDVTQSRALQRQLAHSAAHDELTGLPNRAAFERALTDAIAEARSGQRDHCLVYLDLDRFKPVNDSAGHAAGDELLRQVAQTIKGVCRSHDMAARIGGDEFAIILNGCPLTHGRDVAGKIVRAIAALVFTWAGRPYQISASAGVTAITSEPASPLGFLGEADAACYAAKARGRACVVTFAEMNGG</sequence>
<dbReference type="Pfam" id="PF00989">
    <property type="entry name" value="PAS"/>
    <property type="match status" value="1"/>
</dbReference>
<feature type="domain" description="PAS" evidence="1">
    <location>
        <begin position="284"/>
        <end position="329"/>
    </location>
</feature>
<dbReference type="NCBIfam" id="TIGR00229">
    <property type="entry name" value="sensory_box"/>
    <property type="match status" value="3"/>
</dbReference>
<feature type="domain" description="GGDEF" evidence="3">
    <location>
        <begin position="446"/>
        <end position="579"/>
    </location>
</feature>
<dbReference type="InterPro" id="IPR013655">
    <property type="entry name" value="PAS_fold_3"/>
</dbReference>
<dbReference type="PANTHER" id="PTHR44757:SF4">
    <property type="entry name" value="DIGUANYLATE CYCLASE DGCE-RELATED"/>
    <property type="match status" value="1"/>
</dbReference>
<evidence type="ECO:0000259" key="2">
    <source>
        <dbReference type="PROSITE" id="PS50113"/>
    </source>
</evidence>
<dbReference type="InterPro" id="IPR000160">
    <property type="entry name" value="GGDEF_dom"/>
</dbReference>
<dbReference type="Pfam" id="PF08447">
    <property type="entry name" value="PAS_3"/>
    <property type="match status" value="1"/>
</dbReference>
<dbReference type="InterPro" id="IPR035965">
    <property type="entry name" value="PAS-like_dom_sf"/>
</dbReference>
<dbReference type="InterPro" id="IPR043128">
    <property type="entry name" value="Rev_trsase/Diguanyl_cyclase"/>
</dbReference>
<dbReference type="Proteomes" id="UP000194474">
    <property type="component" value="Unassembled WGS sequence"/>
</dbReference>
<name>A0A1Y6G5G6_9HYPH</name>
<gene>
    <name evidence="4" type="ORF">SAMN06295905_2573</name>
</gene>
<proteinExistence type="predicted"/>
<dbReference type="PANTHER" id="PTHR44757">
    <property type="entry name" value="DIGUANYLATE CYCLASE DGCP"/>
    <property type="match status" value="1"/>
</dbReference>
<evidence type="ECO:0000259" key="3">
    <source>
        <dbReference type="PROSITE" id="PS50887"/>
    </source>
</evidence>
<dbReference type="Pfam" id="PF00990">
    <property type="entry name" value="GGDEF"/>
    <property type="match status" value="1"/>
</dbReference>
<dbReference type="InterPro" id="IPR013767">
    <property type="entry name" value="PAS_fold"/>
</dbReference>
<evidence type="ECO:0000313" key="4">
    <source>
        <dbReference type="EMBL" id="SMQ85296.1"/>
    </source>
</evidence>
<dbReference type="SMART" id="SM00086">
    <property type="entry name" value="PAC"/>
    <property type="match status" value="3"/>
</dbReference>
<dbReference type="CDD" id="cd01949">
    <property type="entry name" value="GGDEF"/>
    <property type="match status" value="1"/>
</dbReference>
<feature type="domain" description="PAC" evidence="2">
    <location>
        <begin position="99"/>
        <end position="151"/>
    </location>
</feature>
<feature type="domain" description="PAS" evidence="1">
    <location>
        <begin position="152"/>
        <end position="226"/>
    </location>
</feature>
<evidence type="ECO:0000259" key="1">
    <source>
        <dbReference type="PROSITE" id="PS50112"/>
    </source>
</evidence>
<dbReference type="NCBIfam" id="TIGR00254">
    <property type="entry name" value="GGDEF"/>
    <property type="match status" value="1"/>
</dbReference>
<dbReference type="GO" id="GO:0006355">
    <property type="term" value="P:regulation of DNA-templated transcription"/>
    <property type="evidence" value="ECO:0007669"/>
    <property type="project" value="InterPro"/>
</dbReference>
<dbReference type="PROSITE" id="PS50887">
    <property type="entry name" value="GGDEF"/>
    <property type="match status" value="1"/>
</dbReference>
<feature type="domain" description="PAC" evidence="2">
    <location>
        <begin position="230"/>
        <end position="283"/>
    </location>
</feature>
<dbReference type="InterPro" id="IPR000014">
    <property type="entry name" value="PAS"/>
</dbReference>
<dbReference type="SUPFAM" id="SSF55785">
    <property type="entry name" value="PYP-like sensor domain (PAS domain)"/>
    <property type="match status" value="3"/>
</dbReference>
<organism evidence="4 5">
    <name type="scientific">Devosia lucknowensis</name>
    <dbReference type="NCBI Taxonomy" id="1096929"/>
    <lineage>
        <taxon>Bacteria</taxon>
        <taxon>Pseudomonadati</taxon>
        <taxon>Pseudomonadota</taxon>
        <taxon>Alphaproteobacteria</taxon>
        <taxon>Hyphomicrobiales</taxon>
        <taxon>Devosiaceae</taxon>
        <taxon>Devosia</taxon>
    </lineage>
</organism>
<reference evidence="5" key="1">
    <citation type="submission" date="2017-04" db="EMBL/GenBank/DDBJ databases">
        <authorList>
            <person name="Varghese N."/>
            <person name="Submissions S."/>
        </authorList>
    </citation>
    <scope>NUCLEOTIDE SEQUENCE [LARGE SCALE GENOMIC DNA]</scope>
</reference>
<dbReference type="GO" id="GO:0003824">
    <property type="term" value="F:catalytic activity"/>
    <property type="evidence" value="ECO:0007669"/>
    <property type="project" value="UniProtKB-ARBA"/>
</dbReference>
<dbReference type="CDD" id="cd00130">
    <property type="entry name" value="PAS"/>
    <property type="match status" value="3"/>
</dbReference>
<dbReference type="PROSITE" id="PS50113">
    <property type="entry name" value="PAC"/>
    <property type="match status" value="3"/>
</dbReference>
<dbReference type="SMART" id="SM00091">
    <property type="entry name" value="PAS"/>
    <property type="match status" value="3"/>
</dbReference>
<evidence type="ECO:0000313" key="5">
    <source>
        <dbReference type="Proteomes" id="UP000194474"/>
    </source>
</evidence>
<dbReference type="EMBL" id="FXWK01000002">
    <property type="protein sequence ID" value="SMQ85296.1"/>
    <property type="molecule type" value="Genomic_DNA"/>
</dbReference>
<dbReference type="SMART" id="SM00267">
    <property type="entry name" value="GGDEF"/>
    <property type="match status" value="1"/>
</dbReference>
<dbReference type="Gene3D" id="3.30.450.20">
    <property type="entry name" value="PAS domain"/>
    <property type="match status" value="3"/>
</dbReference>
<dbReference type="FunFam" id="3.30.70.270:FF:000001">
    <property type="entry name" value="Diguanylate cyclase domain protein"/>
    <property type="match status" value="1"/>
</dbReference>
<feature type="domain" description="PAC" evidence="2">
    <location>
        <begin position="362"/>
        <end position="414"/>
    </location>
</feature>
<dbReference type="InterPro" id="IPR052155">
    <property type="entry name" value="Biofilm_reg_signaling"/>
</dbReference>
<dbReference type="Pfam" id="PF08448">
    <property type="entry name" value="PAS_4"/>
    <property type="match status" value="1"/>
</dbReference>
<dbReference type="RefSeq" id="WP_170926486.1">
    <property type="nucleotide sequence ID" value="NZ_FXWK01000002.1"/>
</dbReference>
<dbReference type="InterPro" id="IPR013656">
    <property type="entry name" value="PAS_4"/>
</dbReference>
<dbReference type="PROSITE" id="PS50112">
    <property type="entry name" value="PAS"/>
    <property type="match status" value="2"/>
</dbReference>
<dbReference type="InterPro" id="IPR029787">
    <property type="entry name" value="Nucleotide_cyclase"/>
</dbReference>
<protein>
    <submittedName>
        <fullName evidence="4">PAS domain S-box-containing protein/diguanylate cyclase (GGDEF) domain-containing protein</fullName>
    </submittedName>
</protein>
<dbReference type="InterPro" id="IPR001610">
    <property type="entry name" value="PAC"/>
</dbReference>